<feature type="compositionally biased region" description="Low complexity" evidence="2">
    <location>
        <begin position="148"/>
        <end position="157"/>
    </location>
</feature>
<dbReference type="GO" id="GO:0003723">
    <property type="term" value="F:RNA binding"/>
    <property type="evidence" value="ECO:0007669"/>
    <property type="project" value="UniProtKB-UniRule"/>
</dbReference>
<dbReference type="InterPro" id="IPR000504">
    <property type="entry name" value="RRM_dom"/>
</dbReference>
<name>A0AAV5U739_9BILA</name>
<dbReference type="EMBL" id="BTSX01000005">
    <property type="protein sequence ID" value="GMT01944.1"/>
    <property type="molecule type" value="Genomic_DNA"/>
</dbReference>
<dbReference type="Pfam" id="PF00076">
    <property type="entry name" value="RRM_1"/>
    <property type="match status" value="1"/>
</dbReference>
<evidence type="ECO:0000313" key="4">
    <source>
        <dbReference type="EMBL" id="GMT01944.1"/>
    </source>
</evidence>
<feature type="compositionally biased region" description="Low complexity" evidence="2">
    <location>
        <begin position="333"/>
        <end position="346"/>
    </location>
</feature>
<evidence type="ECO:0000313" key="5">
    <source>
        <dbReference type="Proteomes" id="UP001432027"/>
    </source>
</evidence>
<organism evidence="4 5">
    <name type="scientific">Pristionchus entomophagus</name>
    <dbReference type="NCBI Taxonomy" id="358040"/>
    <lineage>
        <taxon>Eukaryota</taxon>
        <taxon>Metazoa</taxon>
        <taxon>Ecdysozoa</taxon>
        <taxon>Nematoda</taxon>
        <taxon>Chromadorea</taxon>
        <taxon>Rhabditida</taxon>
        <taxon>Rhabditina</taxon>
        <taxon>Diplogasteromorpha</taxon>
        <taxon>Diplogasteroidea</taxon>
        <taxon>Neodiplogasteridae</taxon>
        <taxon>Pristionchus</taxon>
    </lineage>
</organism>
<feature type="region of interest" description="Disordered" evidence="2">
    <location>
        <begin position="139"/>
        <end position="175"/>
    </location>
</feature>
<keyword evidence="5" id="KW-1185">Reference proteome</keyword>
<dbReference type="PROSITE" id="PS50102">
    <property type="entry name" value="RRM"/>
    <property type="match status" value="1"/>
</dbReference>
<reference evidence="4" key="1">
    <citation type="submission" date="2023-10" db="EMBL/GenBank/DDBJ databases">
        <title>Genome assembly of Pristionchus species.</title>
        <authorList>
            <person name="Yoshida K."/>
            <person name="Sommer R.J."/>
        </authorList>
    </citation>
    <scope>NUCLEOTIDE SEQUENCE</scope>
    <source>
        <strain evidence="4">RS0144</strain>
    </source>
</reference>
<dbReference type="Gene3D" id="3.30.70.330">
    <property type="match status" value="1"/>
</dbReference>
<keyword evidence="1" id="KW-0694">RNA-binding</keyword>
<dbReference type="SMART" id="SM00360">
    <property type="entry name" value="RRM"/>
    <property type="match status" value="1"/>
</dbReference>
<proteinExistence type="predicted"/>
<evidence type="ECO:0000256" key="2">
    <source>
        <dbReference type="SAM" id="MobiDB-lite"/>
    </source>
</evidence>
<sequence length="367" mass="40695">MSVEEEYRRGLEASLRQVHEMTTDSEFPGGQLVNKMNELLLAASDTDFGVGCSEPLTALYQTISRVGPEMIERSEDLPLLFFARSFAVVMEKTVRQPQQTPRHDTVSLPYLEDGASSGGDTPHEDQLIWKEEGEISDLHMALTPPPTDSRSCSSHSLHSSDECRPSLSPPAPPAETRLNWRALSPADICGSPRVATAVEDDTRLYGTEAWRQAMQRQRPDRVLDFSFAAIRGRVNIFCITRNVREADVRALLEPFGPIVDFSFHPPKWNHDGFALAQLESRRMVTEAIAALDGTLMDGTKISVKRAMYHVRPANERPLQQLVEQQRSCSQQDAAPAAAAAPVAAAVDNGRDRDSDDESDENSMYSVD</sequence>
<accession>A0AAV5U739</accession>
<feature type="region of interest" description="Disordered" evidence="2">
    <location>
        <begin position="93"/>
        <end position="124"/>
    </location>
</feature>
<protein>
    <recommendedName>
        <fullName evidence="3">RRM domain-containing protein</fullName>
    </recommendedName>
</protein>
<dbReference type="InterPro" id="IPR035979">
    <property type="entry name" value="RBD_domain_sf"/>
</dbReference>
<feature type="region of interest" description="Disordered" evidence="2">
    <location>
        <begin position="323"/>
        <end position="367"/>
    </location>
</feature>
<feature type="domain" description="RRM" evidence="3">
    <location>
        <begin position="232"/>
        <end position="308"/>
    </location>
</feature>
<dbReference type="CDD" id="cd00590">
    <property type="entry name" value="RRM_SF"/>
    <property type="match status" value="1"/>
</dbReference>
<comment type="caution">
    <text evidence="4">The sequence shown here is derived from an EMBL/GenBank/DDBJ whole genome shotgun (WGS) entry which is preliminary data.</text>
</comment>
<dbReference type="InterPro" id="IPR012677">
    <property type="entry name" value="Nucleotide-bd_a/b_plait_sf"/>
</dbReference>
<gene>
    <name evidence="4" type="ORF">PENTCL1PPCAC_24118</name>
</gene>
<evidence type="ECO:0000256" key="1">
    <source>
        <dbReference type="PROSITE-ProRule" id="PRU00176"/>
    </source>
</evidence>
<dbReference type="AlphaFoldDB" id="A0AAV5U739"/>
<evidence type="ECO:0000259" key="3">
    <source>
        <dbReference type="PROSITE" id="PS50102"/>
    </source>
</evidence>
<feature type="compositionally biased region" description="Polar residues" evidence="2">
    <location>
        <begin position="323"/>
        <end position="332"/>
    </location>
</feature>
<dbReference type="Proteomes" id="UP001432027">
    <property type="component" value="Unassembled WGS sequence"/>
</dbReference>
<dbReference type="SUPFAM" id="SSF54928">
    <property type="entry name" value="RNA-binding domain, RBD"/>
    <property type="match status" value="1"/>
</dbReference>